<dbReference type="Gene3D" id="1.20.5.170">
    <property type="match status" value="1"/>
</dbReference>
<dbReference type="AlphaFoldDB" id="A0A9D4E6Z0"/>
<keyword evidence="10" id="KW-0804">Transcription</keyword>
<dbReference type="InterPro" id="IPR004827">
    <property type="entry name" value="bZIP"/>
</dbReference>
<dbReference type="SMART" id="SM00338">
    <property type="entry name" value="BRLZ"/>
    <property type="match status" value="1"/>
</dbReference>
<dbReference type="PANTHER" id="PTHR10129">
    <property type="entry name" value="TRANSCRIPTION FACTOR MAF"/>
    <property type="match status" value="1"/>
</dbReference>
<dbReference type="PROSITE" id="PS50217">
    <property type="entry name" value="BZIP"/>
    <property type="match status" value="1"/>
</dbReference>
<keyword evidence="9" id="KW-0010">Activator</keyword>
<feature type="compositionally biased region" description="Polar residues" evidence="16">
    <location>
        <begin position="61"/>
        <end position="70"/>
    </location>
</feature>
<dbReference type="Proteomes" id="UP000828390">
    <property type="component" value="Unassembled WGS sequence"/>
</dbReference>
<organism evidence="18 19">
    <name type="scientific">Dreissena polymorpha</name>
    <name type="common">Zebra mussel</name>
    <name type="synonym">Mytilus polymorpha</name>
    <dbReference type="NCBI Taxonomy" id="45954"/>
    <lineage>
        <taxon>Eukaryota</taxon>
        <taxon>Metazoa</taxon>
        <taxon>Spiralia</taxon>
        <taxon>Lophotrochozoa</taxon>
        <taxon>Mollusca</taxon>
        <taxon>Bivalvia</taxon>
        <taxon>Autobranchia</taxon>
        <taxon>Heteroconchia</taxon>
        <taxon>Euheterodonta</taxon>
        <taxon>Imparidentia</taxon>
        <taxon>Neoheterodontei</taxon>
        <taxon>Myida</taxon>
        <taxon>Dreissenoidea</taxon>
        <taxon>Dreissenidae</taxon>
        <taxon>Dreissena</taxon>
    </lineage>
</organism>
<evidence type="ECO:0000256" key="15">
    <source>
        <dbReference type="SAM" id="Coils"/>
    </source>
</evidence>
<evidence type="ECO:0000256" key="1">
    <source>
        <dbReference type="ARBA" id="ARBA00004123"/>
    </source>
</evidence>
<comment type="caution">
    <text evidence="18">The sequence shown here is derived from an EMBL/GenBank/DDBJ whole genome shotgun (WGS) entry which is preliminary data.</text>
</comment>
<evidence type="ECO:0000256" key="11">
    <source>
        <dbReference type="ARBA" id="ARBA00023242"/>
    </source>
</evidence>
<feature type="coiled-coil region" evidence="15">
    <location>
        <begin position="271"/>
        <end position="305"/>
    </location>
</feature>
<dbReference type="CDD" id="cd14718">
    <property type="entry name" value="bZIP_Maf_large"/>
    <property type="match status" value="1"/>
</dbReference>
<protein>
    <recommendedName>
        <fullName evidence="14">Neural retina-specific leucine zipper protein</fullName>
    </recommendedName>
</protein>
<proteinExistence type="predicted"/>
<feature type="compositionally biased region" description="Acidic residues" evidence="16">
    <location>
        <begin position="164"/>
        <end position="173"/>
    </location>
</feature>
<evidence type="ECO:0000256" key="12">
    <source>
        <dbReference type="ARBA" id="ARBA00055281"/>
    </source>
</evidence>
<dbReference type="OrthoDB" id="5974330at2759"/>
<dbReference type="InterPro" id="IPR046347">
    <property type="entry name" value="bZIP_sf"/>
</dbReference>
<dbReference type="SUPFAM" id="SSF57959">
    <property type="entry name" value="Leucine zipper domain"/>
    <property type="match status" value="1"/>
</dbReference>
<feature type="region of interest" description="Disordered" evidence="16">
    <location>
        <begin position="52"/>
        <end position="90"/>
    </location>
</feature>
<comment type="subcellular location">
    <subcellularLocation>
        <location evidence="2">Cytoplasm</location>
    </subcellularLocation>
    <subcellularLocation>
        <location evidence="1">Nucleus</location>
    </subcellularLocation>
</comment>
<evidence type="ECO:0000256" key="5">
    <source>
        <dbReference type="ARBA" id="ARBA00022499"/>
    </source>
</evidence>
<evidence type="ECO:0000256" key="7">
    <source>
        <dbReference type="ARBA" id="ARBA00023015"/>
    </source>
</evidence>
<dbReference type="GO" id="GO:0000981">
    <property type="term" value="F:DNA-binding transcription factor activity, RNA polymerase II-specific"/>
    <property type="evidence" value="ECO:0007669"/>
    <property type="project" value="TreeGrafter"/>
</dbReference>
<sequence length="340" mass="37930">MAANQHLADDYISDFDLVHFEMPTQPVIKKEPSSKFSDACCAKSDIRPILPLQPLTPIGSGRTTPISPDSRNVPLSPAQSEASTPSPTTAYPRLMMEDLSWLTQNVAFSLPGNSEITPAEAADVLISSSPEFVQSFQKYLVSGARASRQNSIQSSQPSQASEKFEEDDDDEPLMEMIKEELPTPPESPLDQQVATPSSVASSRKRQRKDSSCYSSSCELDDDDLVTLPVRELNKRLQGLTKDEIQRLKQKRRTLKNRGYAQNCRSKRMHHKTQLERTNNTLADQINNLQRNVAILTRERNYFKQQNDMLRAKLGLSKGSSSTGQSCESSLSSYPNSPTYV</sequence>
<evidence type="ECO:0000259" key="17">
    <source>
        <dbReference type="PROSITE" id="PS50217"/>
    </source>
</evidence>
<feature type="region of interest" description="Disordered" evidence="16">
    <location>
        <begin position="148"/>
        <end position="213"/>
    </location>
</feature>
<evidence type="ECO:0000256" key="9">
    <source>
        <dbReference type="ARBA" id="ARBA00023159"/>
    </source>
</evidence>
<comment type="function">
    <text evidence="12">Acts as a transcriptional activator which regulates the expression of several rod-specific genes, including RHO and PDE6B. Also functions as a transcriptional coactivator, stimulating transcription mediated by the transcription factor CRX and NR2E3. Binds to the rhodopsin promoter in a sequence-specific manner.</text>
</comment>
<evidence type="ECO:0000256" key="2">
    <source>
        <dbReference type="ARBA" id="ARBA00004496"/>
    </source>
</evidence>
<keyword evidence="8" id="KW-0238">DNA-binding</keyword>
<evidence type="ECO:0000256" key="16">
    <source>
        <dbReference type="SAM" id="MobiDB-lite"/>
    </source>
</evidence>
<reference evidence="18" key="1">
    <citation type="journal article" date="2019" name="bioRxiv">
        <title>The Genome of the Zebra Mussel, Dreissena polymorpha: A Resource for Invasive Species Research.</title>
        <authorList>
            <person name="McCartney M.A."/>
            <person name="Auch B."/>
            <person name="Kono T."/>
            <person name="Mallez S."/>
            <person name="Zhang Y."/>
            <person name="Obille A."/>
            <person name="Becker A."/>
            <person name="Abrahante J.E."/>
            <person name="Garbe J."/>
            <person name="Badalamenti J.P."/>
            <person name="Herman A."/>
            <person name="Mangelson H."/>
            <person name="Liachko I."/>
            <person name="Sullivan S."/>
            <person name="Sone E.D."/>
            <person name="Koren S."/>
            <person name="Silverstein K.A.T."/>
            <person name="Beckman K.B."/>
            <person name="Gohl D.M."/>
        </authorList>
    </citation>
    <scope>NUCLEOTIDE SEQUENCE</scope>
    <source>
        <strain evidence="18">Duluth1</strain>
        <tissue evidence="18">Whole animal</tissue>
    </source>
</reference>
<feature type="compositionally biased region" description="Polar residues" evidence="16">
    <location>
        <begin position="77"/>
        <end position="89"/>
    </location>
</feature>
<keyword evidence="6" id="KW-0832">Ubl conjugation</keyword>
<keyword evidence="19" id="KW-1185">Reference proteome</keyword>
<feature type="region of interest" description="Disordered" evidence="16">
    <location>
        <begin position="315"/>
        <end position="340"/>
    </location>
</feature>
<feature type="domain" description="BZIP" evidence="17">
    <location>
        <begin position="246"/>
        <end position="309"/>
    </location>
</feature>
<dbReference type="PANTHER" id="PTHR10129:SF48">
    <property type="entry name" value="MAF-S, ISOFORM B"/>
    <property type="match status" value="1"/>
</dbReference>
<accession>A0A9D4E6Z0</accession>
<keyword evidence="11" id="KW-0539">Nucleus</keyword>
<dbReference type="FunFam" id="1.20.5.170:FF:000071">
    <property type="entry name" value="Neural retina-specific leucine zipper protein"/>
    <property type="match status" value="1"/>
</dbReference>
<evidence type="ECO:0000256" key="8">
    <source>
        <dbReference type="ARBA" id="ARBA00023125"/>
    </source>
</evidence>
<keyword evidence="15" id="KW-0175">Coiled coil</keyword>
<keyword evidence="5" id="KW-1017">Isopeptide bond</keyword>
<dbReference type="Pfam" id="PF03131">
    <property type="entry name" value="bZIP_Maf"/>
    <property type="match status" value="1"/>
</dbReference>
<evidence type="ECO:0000313" key="18">
    <source>
        <dbReference type="EMBL" id="KAH3775074.1"/>
    </source>
</evidence>
<keyword evidence="3" id="KW-0217">Developmental protein</keyword>
<evidence type="ECO:0000256" key="13">
    <source>
        <dbReference type="ARBA" id="ARBA00066263"/>
    </source>
</evidence>
<feature type="compositionally biased region" description="Polar residues" evidence="16">
    <location>
        <begin position="189"/>
        <end position="201"/>
    </location>
</feature>
<reference evidence="18" key="2">
    <citation type="submission" date="2020-11" db="EMBL/GenBank/DDBJ databases">
        <authorList>
            <person name="McCartney M.A."/>
            <person name="Auch B."/>
            <person name="Kono T."/>
            <person name="Mallez S."/>
            <person name="Becker A."/>
            <person name="Gohl D.M."/>
            <person name="Silverstein K.A.T."/>
            <person name="Koren S."/>
            <person name="Bechman K.B."/>
            <person name="Herman A."/>
            <person name="Abrahante J.E."/>
            <person name="Garbe J."/>
        </authorList>
    </citation>
    <scope>NUCLEOTIDE SEQUENCE</scope>
    <source>
        <strain evidence="18">Duluth1</strain>
        <tissue evidence="18">Whole animal</tissue>
    </source>
</reference>
<feature type="compositionally biased region" description="Polar residues" evidence="16">
    <location>
        <begin position="148"/>
        <end position="161"/>
    </location>
</feature>
<evidence type="ECO:0000256" key="6">
    <source>
        <dbReference type="ARBA" id="ARBA00022843"/>
    </source>
</evidence>
<dbReference type="GO" id="GO:0005634">
    <property type="term" value="C:nucleus"/>
    <property type="evidence" value="ECO:0007669"/>
    <property type="project" value="UniProtKB-SubCell"/>
</dbReference>
<feature type="compositionally biased region" description="Low complexity" evidence="16">
    <location>
        <begin position="315"/>
        <end position="332"/>
    </location>
</feature>
<dbReference type="EMBL" id="JAIWYP010000009">
    <property type="protein sequence ID" value="KAH3775074.1"/>
    <property type="molecule type" value="Genomic_DNA"/>
</dbReference>
<name>A0A9D4E6Z0_DREPO</name>
<evidence type="ECO:0000256" key="3">
    <source>
        <dbReference type="ARBA" id="ARBA00022473"/>
    </source>
</evidence>
<comment type="subunit">
    <text evidence="13">Interacts with FIZ1; this interaction represses transactivation. Interacts (via the leucine-zipper domain) with CRX.</text>
</comment>
<dbReference type="GO" id="GO:0045944">
    <property type="term" value="P:positive regulation of transcription by RNA polymerase II"/>
    <property type="evidence" value="ECO:0007669"/>
    <property type="project" value="UniProtKB-ARBA"/>
</dbReference>
<dbReference type="InterPro" id="IPR008917">
    <property type="entry name" value="TF_DNA-bd_sf"/>
</dbReference>
<evidence type="ECO:0000256" key="10">
    <source>
        <dbReference type="ARBA" id="ARBA00023163"/>
    </source>
</evidence>
<evidence type="ECO:0000256" key="4">
    <source>
        <dbReference type="ARBA" id="ARBA00022490"/>
    </source>
</evidence>
<dbReference type="InterPro" id="IPR024874">
    <property type="entry name" value="Transcription_factor_Maf_fam"/>
</dbReference>
<dbReference type="SUPFAM" id="SSF47454">
    <property type="entry name" value="A DNA-binding domain in eukaryotic transcription factors"/>
    <property type="match status" value="1"/>
</dbReference>
<dbReference type="InterPro" id="IPR004826">
    <property type="entry name" value="bZIP_Maf"/>
</dbReference>
<gene>
    <name evidence="18" type="ORF">DPMN_176470</name>
</gene>
<keyword evidence="7" id="KW-0805">Transcription regulation</keyword>
<keyword evidence="4" id="KW-0963">Cytoplasm</keyword>
<dbReference type="GO" id="GO:0000978">
    <property type="term" value="F:RNA polymerase II cis-regulatory region sequence-specific DNA binding"/>
    <property type="evidence" value="ECO:0007669"/>
    <property type="project" value="TreeGrafter"/>
</dbReference>
<dbReference type="GO" id="GO:0005737">
    <property type="term" value="C:cytoplasm"/>
    <property type="evidence" value="ECO:0007669"/>
    <property type="project" value="UniProtKB-SubCell"/>
</dbReference>
<evidence type="ECO:0000313" key="19">
    <source>
        <dbReference type="Proteomes" id="UP000828390"/>
    </source>
</evidence>
<evidence type="ECO:0000256" key="14">
    <source>
        <dbReference type="ARBA" id="ARBA00071773"/>
    </source>
</evidence>